<keyword evidence="4" id="KW-0503">Monooxygenase</keyword>
<gene>
    <name evidence="4" type="ordered locus">Arad_7315</name>
</gene>
<protein>
    <submittedName>
        <fullName evidence="4">4-hydroxyphenylacetate-3-monooxygenase protein</fullName>
    </submittedName>
</protein>
<evidence type="ECO:0000313" key="5">
    <source>
        <dbReference type="Proteomes" id="UP000001600"/>
    </source>
</evidence>
<keyword evidence="2" id="KW-0560">Oxidoreductase</keyword>
<dbReference type="GO" id="GO:0004497">
    <property type="term" value="F:monooxygenase activity"/>
    <property type="evidence" value="ECO:0007669"/>
    <property type="project" value="UniProtKB-KW"/>
</dbReference>
<organism evidence="4 5">
    <name type="scientific">Rhizobium rhizogenes (strain K84 / ATCC BAA-868)</name>
    <name type="common">Agrobacterium radiobacter</name>
    <dbReference type="NCBI Taxonomy" id="311403"/>
    <lineage>
        <taxon>Bacteria</taxon>
        <taxon>Pseudomonadati</taxon>
        <taxon>Pseudomonadota</taxon>
        <taxon>Alphaproteobacteria</taxon>
        <taxon>Hyphomicrobiales</taxon>
        <taxon>Rhizobiaceae</taxon>
        <taxon>Rhizobium/Agrobacterium group</taxon>
        <taxon>Rhizobium</taxon>
    </lineage>
</organism>
<evidence type="ECO:0000256" key="1">
    <source>
        <dbReference type="ARBA" id="ARBA00008898"/>
    </source>
</evidence>
<dbReference type="KEGG" id="ara:Arad_7315"/>
<proteinExistence type="inferred from homology"/>
<dbReference type="InterPro" id="IPR012349">
    <property type="entry name" value="Split_barrel_FMN-bd"/>
</dbReference>
<dbReference type="Gene3D" id="2.30.110.10">
    <property type="entry name" value="Electron Transport, Fmn-binding Protein, Chain A"/>
    <property type="match status" value="1"/>
</dbReference>
<reference evidence="4 5" key="1">
    <citation type="journal article" date="2009" name="J. Bacteriol.">
        <title>Genome sequences of three Agrobacterium biovars help elucidate the evolution of multichromosome genomes in bacteria.</title>
        <authorList>
            <person name="Slater S.C."/>
            <person name="Goldman B.S."/>
            <person name="Goodner B."/>
            <person name="Setubal J.C."/>
            <person name="Farrand S.K."/>
            <person name="Nester E.W."/>
            <person name="Burr T.J."/>
            <person name="Banta L."/>
            <person name="Dickerman A.W."/>
            <person name="Paulsen I."/>
            <person name="Otten L."/>
            <person name="Suen G."/>
            <person name="Welch R."/>
            <person name="Almeida N.F."/>
            <person name="Arnold F."/>
            <person name="Burton O.T."/>
            <person name="Du Z."/>
            <person name="Ewing A."/>
            <person name="Godsy E."/>
            <person name="Heisel S."/>
            <person name="Houmiel K.L."/>
            <person name="Jhaveri J."/>
            <person name="Lu J."/>
            <person name="Miller N.M."/>
            <person name="Norton S."/>
            <person name="Chen Q."/>
            <person name="Phoolcharoen W."/>
            <person name="Ohlin V."/>
            <person name="Ondrusek D."/>
            <person name="Pride N."/>
            <person name="Stricklin S.L."/>
            <person name="Sun J."/>
            <person name="Wheeler C."/>
            <person name="Wilson L."/>
            <person name="Zhu H."/>
            <person name="Wood D.W."/>
        </authorList>
    </citation>
    <scope>NUCLEOTIDE SEQUENCE [LARGE SCALE GENOMIC DNA]</scope>
    <source>
        <strain evidence="5">K84 / ATCC BAA-868</strain>
    </source>
</reference>
<dbReference type="InterPro" id="IPR050268">
    <property type="entry name" value="NADH-dep_flavin_reductase"/>
</dbReference>
<dbReference type="SMART" id="SM00903">
    <property type="entry name" value="Flavin_Reduct"/>
    <property type="match status" value="1"/>
</dbReference>
<dbReference type="PANTHER" id="PTHR30466:SF11">
    <property type="entry name" value="FLAVIN-DEPENDENT MONOOXYGENASE, REDUCTASE SUBUNIT HSAB"/>
    <property type="match status" value="1"/>
</dbReference>
<feature type="domain" description="Flavin reductase like" evidence="3">
    <location>
        <begin position="16"/>
        <end position="161"/>
    </location>
</feature>
<evidence type="ECO:0000259" key="3">
    <source>
        <dbReference type="SMART" id="SM00903"/>
    </source>
</evidence>
<evidence type="ECO:0000313" key="4">
    <source>
        <dbReference type="EMBL" id="ACM28844.1"/>
    </source>
</evidence>
<sequence length="171" mass="18588">MALMSDQHEENFRQSMRRLAATVCVISCRHEGVRFGITVTSVTSLCFKPLSILACINNGTSIIHPLLAEGRYCINVLQKSQVEISKRFSGGVPPSERFLVGGWAEDAQGIPYLPDAQANLFCEVDQTVAYSTHQIVIGRAIASGFAERVDPLIYQNGGYVACAPLLLNDAA</sequence>
<dbReference type="EMBL" id="CP000629">
    <property type="protein sequence ID" value="ACM28844.1"/>
    <property type="molecule type" value="Genomic_DNA"/>
</dbReference>
<dbReference type="SUPFAM" id="SSF50475">
    <property type="entry name" value="FMN-binding split barrel"/>
    <property type="match status" value="1"/>
</dbReference>
<dbReference type="HOGENOM" id="CLU_059021_2_1_5"/>
<dbReference type="GO" id="GO:0010181">
    <property type="term" value="F:FMN binding"/>
    <property type="evidence" value="ECO:0007669"/>
    <property type="project" value="InterPro"/>
</dbReference>
<accession>B9JMR3</accession>
<dbReference type="PANTHER" id="PTHR30466">
    <property type="entry name" value="FLAVIN REDUCTASE"/>
    <property type="match status" value="1"/>
</dbReference>
<dbReference type="InterPro" id="IPR002563">
    <property type="entry name" value="Flavin_Rdtase-like_dom"/>
</dbReference>
<dbReference type="Pfam" id="PF01613">
    <property type="entry name" value="Flavin_Reduct"/>
    <property type="match status" value="1"/>
</dbReference>
<dbReference type="GO" id="GO:0042602">
    <property type="term" value="F:riboflavin reductase (NADPH) activity"/>
    <property type="evidence" value="ECO:0007669"/>
    <property type="project" value="TreeGrafter"/>
</dbReference>
<dbReference type="STRING" id="311403.Arad_7315"/>
<dbReference type="AlphaFoldDB" id="B9JMR3"/>
<comment type="similarity">
    <text evidence="1">Belongs to the non-flavoprotein flavin reductase family.</text>
</comment>
<evidence type="ECO:0000256" key="2">
    <source>
        <dbReference type="ARBA" id="ARBA00023002"/>
    </source>
</evidence>
<dbReference type="Proteomes" id="UP000001600">
    <property type="component" value="Chromosome 2"/>
</dbReference>
<name>B9JMR3_RHIR8</name>
<dbReference type="eggNOG" id="COG1853">
    <property type="taxonomic scope" value="Bacteria"/>
</dbReference>